<protein>
    <submittedName>
        <fullName evidence="1">Uncharacterized protein</fullName>
    </submittedName>
</protein>
<comment type="caution">
    <text evidence="1">The sequence shown here is derived from an EMBL/GenBank/DDBJ whole genome shotgun (WGS) entry which is preliminary data.</text>
</comment>
<reference evidence="1" key="1">
    <citation type="journal article" date="2015" name="Nature">
        <title>Complex archaea that bridge the gap between prokaryotes and eukaryotes.</title>
        <authorList>
            <person name="Spang A."/>
            <person name="Saw J.H."/>
            <person name="Jorgensen S.L."/>
            <person name="Zaremba-Niedzwiedzka K."/>
            <person name="Martijn J."/>
            <person name="Lind A.E."/>
            <person name="van Eijk R."/>
            <person name="Schleper C."/>
            <person name="Guy L."/>
            <person name="Ettema T.J."/>
        </authorList>
    </citation>
    <scope>NUCLEOTIDE SEQUENCE</scope>
</reference>
<evidence type="ECO:0000313" key="1">
    <source>
        <dbReference type="EMBL" id="KKL13041.1"/>
    </source>
</evidence>
<dbReference type="AlphaFoldDB" id="A0A0F9D5G9"/>
<organism evidence="1">
    <name type="scientific">marine sediment metagenome</name>
    <dbReference type="NCBI Taxonomy" id="412755"/>
    <lineage>
        <taxon>unclassified sequences</taxon>
        <taxon>metagenomes</taxon>
        <taxon>ecological metagenomes</taxon>
    </lineage>
</organism>
<sequence>MCIVVDVNCLPAVLKEKHSAHAEFKPVS</sequence>
<accession>A0A0F9D5G9</accession>
<gene>
    <name evidence="1" type="ORF">LCGC14_2529760</name>
</gene>
<feature type="non-terminal residue" evidence="1">
    <location>
        <position position="28"/>
    </location>
</feature>
<dbReference type="EMBL" id="LAZR01041020">
    <property type="protein sequence ID" value="KKL13041.1"/>
    <property type="molecule type" value="Genomic_DNA"/>
</dbReference>
<proteinExistence type="predicted"/>
<name>A0A0F9D5G9_9ZZZZ</name>